<feature type="region of interest" description="Disordered" evidence="1">
    <location>
        <begin position="26"/>
        <end position="105"/>
    </location>
</feature>
<accession>A0AAV7R3B0</accession>
<gene>
    <name evidence="2" type="ORF">NDU88_011524</name>
</gene>
<proteinExistence type="predicted"/>
<dbReference type="AlphaFoldDB" id="A0AAV7R3B0"/>
<dbReference type="EMBL" id="JANPWB010000010">
    <property type="protein sequence ID" value="KAJ1145233.1"/>
    <property type="molecule type" value="Genomic_DNA"/>
</dbReference>
<reference evidence="2" key="1">
    <citation type="journal article" date="2022" name="bioRxiv">
        <title>Sequencing and chromosome-scale assembly of the giantPleurodeles waltlgenome.</title>
        <authorList>
            <person name="Brown T."/>
            <person name="Elewa A."/>
            <person name="Iarovenko S."/>
            <person name="Subramanian E."/>
            <person name="Araus A.J."/>
            <person name="Petzold A."/>
            <person name="Susuki M."/>
            <person name="Suzuki K.-i.T."/>
            <person name="Hayashi T."/>
            <person name="Toyoda A."/>
            <person name="Oliveira C."/>
            <person name="Osipova E."/>
            <person name="Leigh N.D."/>
            <person name="Simon A."/>
            <person name="Yun M.H."/>
        </authorList>
    </citation>
    <scope>NUCLEOTIDE SEQUENCE</scope>
    <source>
        <strain evidence="2">20211129_DDA</strain>
        <tissue evidence="2">Liver</tissue>
    </source>
</reference>
<organism evidence="2 3">
    <name type="scientific">Pleurodeles waltl</name>
    <name type="common">Iberian ribbed newt</name>
    <dbReference type="NCBI Taxonomy" id="8319"/>
    <lineage>
        <taxon>Eukaryota</taxon>
        <taxon>Metazoa</taxon>
        <taxon>Chordata</taxon>
        <taxon>Craniata</taxon>
        <taxon>Vertebrata</taxon>
        <taxon>Euteleostomi</taxon>
        <taxon>Amphibia</taxon>
        <taxon>Batrachia</taxon>
        <taxon>Caudata</taxon>
        <taxon>Salamandroidea</taxon>
        <taxon>Salamandridae</taxon>
        <taxon>Pleurodelinae</taxon>
        <taxon>Pleurodeles</taxon>
    </lineage>
</organism>
<evidence type="ECO:0000313" key="2">
    <source>
        <dbReference type="EMBL" id="KAJ1145233.1"/>
    </source>
</evidence>
<evidence type="ECO:0000256" key="1">
    <source>
        <dbReference type="SAM" id="MobiDB-lite"/>
    </source>
</evidence>
<comment type="caution">
    <text evidence="2">The sequence shown here is derived from an EMBL/GenBank/DDBJ whole genome shotgun (WGS) entry which is preliminary data.</text>
</comment>
<evidence type="ECO:0000313" key="3">
    <source>
        <dbReference type="Proteomes" id="UP001066276"/>
    </source>
</evidence>
<dbReference type="Proteomes" id="UP001066276">
    <property type="component" value="Chromosome 6"/>
</dbReference>
<protein>
    <submittedName>
        <fullName evidence="2">Uncharacterized protein</fullName>
    </submittedName>
</protein>
<name>A0AAV7R3B0_PLEWA</name>
<feature type="compositionally biased region" description="Basic and acidic residues" evidence="1">
    <location>
        <begin position="66"/>
        <end position="80"/>
    </location>
</feature>
<sequence>MLPWSYELRLKIRDRLQEEAWTWLEDSGMASDPSHPPLRSAKCGPWRDRRVGARHTQAAPTAEQVSVERDRACAEVERRMGSPASSVRSMDHVDAASPDLETEQV</sequence>
<keyword evidence="3" id="KW-1185">Reference proteome</keyword>